<evidence type="ECO:0000313" key="2">
    <source>
        <dbReference type="EMBL" id="PTL37874.1"/>
    </source>
</evidence>
<protein>
    <recommendedName>
        <fullName evidence="4">DUF986 domain-containing protein</fullName>
    </recommendedName>
</protein>
<sequence length="175" mass="20559">MPWLYLFTAVVMSVIAIYHLFSDRFRRLNRQTAVFRTSDPRKLHTESLVYKMSVYSCYIVLILSVLLVIEVFNNFLTATLLFIAVFITGLYILVTLDRVFEIQGEGVVFAGYHARWSKIRSMKWGKTKKSRRQLIMELDKGQKIKTMISEKEQDKVEEILSDYTYFEKEKADTTS</sequence>
<dbReference type="AlphaFoldDB" id="A0A2T4U394"/>
<feature type="transmembrane region" description="Helical" evidence="1">
    <location>
        <begin position="75"/>
        <end position="94"/>
    </location>
</feature>
<reference evidence="2 3" key="1">
    <citation type="submission" date="2018-03" db="EMBL/GenBank/DDBJ databases">
        <title>Alkalicoccus saliphilus sp. nov., isolated from a mineral pool.</title>
        <authorList>
            <person name="Zhao B."/>
        </authorList>
    </citation>
    <scope>NUCLEOTIDE SEQUENCE [LARGE SCALE GENOMIC DNA]</scope>
    <source>
        <strain evidence="2 3">6AG</strain>
    </source>
</reference>
<dbReference type="Proteomes" id="UP000240509">
    <property type="component" value="Unassembled WGS sequence"/>
</dbReference>
<evidence type="ECO:0000256" key="1">
    <source>
        <dbReference type="SAM" id="Phobius"/>
    </source>
</evidence>
<keyword evidence="1" id="KW-0472">Membrane</keyword>
<accession>A0A2T4U394</accession>
<dbReference type="OrthoDB" id="2854917at2"/>
<feature type="transmembrane region" description="Helical" evidence="1">
    <location>
        <begin position="48"/>
        <end position="69"/>
    </location>
</feature>
<gene>
    <name evidence="2" type="ORF">C6Y45_14120</name>
</gene>
<name>A0A2T4U394_9BACI</name>
<dbReference type="RefSeq" id="WP_107585878.1">
    <property type="nucleotide sequence ID" value="NZ_PZJJ01000030.1"/>
</dbReference>
<dbReference type="EMBL" id="PZJJ01000030">
    <property type="protein sequence ID" value="PTL37874.1"/>
    <property type="molecule type" value="Genomic_DNA"/>
</dbReference>
<keyword evidence="1" id="KW-0812">Transmembrane</keyword>
<evidence type="ECO:0000313" key="3">
    <source>
        <dbReference type="Proteomes" id="UP000240509"/>
    </source>
</evidence>
<organism evidence="2 3">
    <name type="scientific">Alkalicoccus saliphilus</name>
    <dbReference type="NCBI Taxonomy" id="200989"/>
    <lineage>
        <taxon>Bacteria</taxon>
        <taxon>Bacillati</taxon>
        <taxon>Bacillota</taxon>
        <taxon>Bacilli</taxon>
        <taxon>Bacillales</taxon>
        <taxon>Bacillaceae</taxon>
        <taxon>Alkalicoccus</taxon>
    </lineage>
</organism>
<keyword evidence="1" id="KW-1133">Transmembrane helix</keyword>
<proteinExistence type="predicted"/>
<feature type="transmembrane region" description="Helical" evidence="1">
    <location>
        <begin position="6"/>
        <end position="21"/>
    </location>
</feature>
<evidence type="ECO:0008006" key="4">
    <source>
        <dbReference type="Google" id="ProtNLM"/>
    </source>
</evidence>
<comment type="caution">
    <text evidence="2">The sequence shown here is derived from an EMBL/GenBank/DDBJ whole genome shotgun (WGS) entry which is preliminary data.</text>
</comment>
<keyword evidence="3" id="KW-1185">Reference proteome</keyword>